<accession>A0ACD1IGL4</accession>
<reference evidence="1" key="1">
    <citation type="submission" date="2018-02" db="EMBL/GenBank/DDBJ databases">
        <title>The genomes of Aspergillus section Nigri reveals drivers in fungal speciation.</title>
        <authorList>
            <consortium name="DOE Joint Genome Institute"/>
            <person name="Vesth T.C."/>
            <person name="Nybo J."/>
            <person name="Theobald S."/>
            <person name="Brandl J."/>
            <person name="Frisvad J.C."/>
            <person name="Nielsen K.F."/>
            <person name="Lyhne E.K."/>
            <person name="Kogle M.E."/>
            <person name="Kuo A."/>
            <person name="Riley R."/>
            <person name="Clum A."/>
            <person name="Nolan M."/>
            <person name="Lipzen A."/>
            <person name="Salamov A."/>
            <person name="Henrissat B."/>
            <person name="Wiebenga A."/>
            <person name="De vries R.P."/>
            <person name="Grigoriev I.V."/>
            <person name="Mortensen U.H."/>
            <person name="Andersen M.R."/>
            <person name="Baker S.E."/>
        </authorList>
    </citation>
    <scope>NUCLEOTIDE SEQUENCE</scope>
    <source>
        <strain evidence="1">CBS 115574</strain>
    </source>
</reference>
<proteinExistence type="predicted"/>
<dbReference type="EMBL" id="KZ824548">
    <property type="protein sequence ID" value="RAK89241.1"/>
    <property type="molecule type" value="Genomic_DNA"/>
</dbReference>
<evidence type="ECO:0000313" key="1">
    <source>
        <dbReference type="EMBL" id="RAK89241.1"/>
    </source>
</evidence>
<name>A0ACD1IGL4_9EURO</name>
<organism evidence="1 2">
    <name type="scientific">Aspergillus costaricaensis CBS 115574</name>
    <dbReference type="NCBI Taxonomy" id="1448317"/>
    <lineage>
        <taxon>Eukaryota</taxon>
        <taxon>Fungi</taxon>
        <taxon>Dikarya</taxon>
        <taxon>Ascomycota</taxon>
        <taxon>Pezizomycotina</taxon>
        <taxon>Eurotiomycetes</taxon>
        <taxon>Eurotiomycetidae</taxon>
        <taxon>Eurotiales</taxon>
        <taxon>Aspergillaceae</taxon>
        <taxon>Aspergillus</taxon>
        <taxon>Aspergillus subgen. Circumdati</taxon>
    </lineage>
</organism>
<evidence type="ECO:0000313" key="2">
    <source>
        <dbReference type="Proteomes" id="UP000249748"/>
    </source>
</evidence>
<protein>
    <submittedName>
        <fullName evidence="1">Uncharacterized protein</fullName>
    </submittedName>
</protein>
<keyword evidence="2" id="KW-1185">Reference proteome</keyword>
<dbReference type="Proteomes" id="UP000249748">
    <property type="component" value="Unassembled WGS sequence"/>
</dbReference>
<sequence>MLSACTSEPLLEGLNLIEKRWKRDTSYMSLDPRYDSLWNETGQSALIFDDQGSVVQITMFHQLHCLASLRKALQEASNGQDIGIDHTANTHWPHCMHFLREAVICSADGTLERPGYYPNGTGQTFINGYGDIRYCRSSEELYRLRETNRLYTSSGVLASYT</sequence>
<gene>
    <name evidence="1" type="ORF">BO79DRAFT_146831</name>
</gene>